<evidence type="ECO:0000256" key="1">
    <source>
        <dbReference type="SAM" id="MobiDB-lite"/>
    </source>
</evidence>
<proteinExistence type="predicted"/>
<sequence>MDKTNRIDAALMSAHTGDIMHKRSSASYPDLSQTARRTADETADDNHEAGLPEKNPAAVALGRLGGIKGGVARAKKLSARERSRIARVAASARWSNHVPKSRERANMRWYKILTRSDAQQKTQGAKMPFLRFTKGNISGDHITWFRKEFFGDLPWSRDFSKKDHTIETTRVALHVTIDGNDLGVRIMRLDHDPIRSENNNAPTTHLHYDTRTRQALEKTNLAGRTVELEKDSEGNYSLSIYQTPKK</sequence>
<feature type="compositionally biased region" description="Polar residues" evidence="1">
    <location>
        <begin position="25"/>
        <end position="36"/>
    </location>
</feature>
<organism evidence="2">
    <name type="scientific">Candidatus Kentrum sp. MB</name>
    <dbReference type="NCBI Taxonomy" id="2138164"/>
    <lineage>
        <taxon>Bacteria</taxon>
        <taxon>Pseudomonadati</taxon>
        <taxon>Pseudomonadota</taxon>
        <taxon>Gammaproteobacteria</taxon>
        <taxon>Candidatus Kentrum</taxon>
    </lineage>
</organism>
<name>A0A450XUE9_9GAMM</name>
<dbReference type="EMBL" id="CAADFO010000128">
    <property type="protein sequence ID" value="VFK32847.1"/>
    <property type="molecule type" value="Genomic_DNA"/>
</dbReference>
<gene>
    <name evidence="2" type="ORF">BECKMB1821G_GA0114241_11285</name>
    <name evidence="4" type="ORF">BECKMB1821H_GA0114242_11325</name>
    <name evidence="3" type="ORF">BECKMB1821I_GA0114274_11275</name>
</gene>
<evidence type="ECO:0000313" key="2">
    <source>
        <dbReference type="EMBL" id="VFK32847.1"/>
    </source>
</evidence>
<evidence type="ECO:0000313" key="4">
    <source>
        <dbReference type="EMBL" id="VFK77391.1"/>
    </source>
</evidence>
<protein>
    <submittedName>
        <fullName evidence="2">Uncharacterized protein</fullName>
    </submittedName>
</protein>
<feature type="region of interest" description="Disordered" evidence="1">
    <location>
        <begin position="18"/>
        <end position="56"/>
    </location>
</feature>
<evidence type="ECO:0000313" key="3">
    <source>
        <dbReference type="EMBL" id="VFK35556.1"/>
    </source>
</evidence>
<reference evidence="2" key="1">
    <citation type="submission" date="2019-02" db="EMBL/GenBank/DDBJ databases">
        <authorList>
            <person name="Gruber-Vodicka R. H."/>
            <person name="Seah K. B. B."/>
        </authorList>
    </citation>
    <scope>NUCLEOTIDE SEQUENCE</scope>
    <source>
        <strain evidence="2">BECK_BZ197</strain>
        <strain evidence="4">BECK_BZ198</strain>
        <strain evidence="3">BECK_BZ199</strain>
    </source>
</reference>
<accession>A0A450XUE9</accession>
<dbReference type="EMBL" id="CAADGH010000132">
    <property type="protein sequence ID" value="VFK77391.1"/>
    <property type="molecule type" value="Genomic_DNA"/>
</dbReference>
<dbReference type="AlphaFoldDB" id="A0A450XUE9"/>
<feature type="compositionally biased region" description="Basic and acidic residues" evidence="1">
    <location>
        <begin position="37"/>
        <end position="51"/>
    </location>
</feature>
<dbReference type="EMBL" id="CAADFQ010000127">
    <property type="protein sequence ID" value="VFK35556.1"/>
    <property type="molecule type" value="Genomic_DNA"/>
</dbReference>